<comment type="caution">
    <text evidence="1">The sequence shown here is derived from an EMBL/GenBank/DDBJ whole genome shotgun (WGS) entry which is preliminary data.</text>
</comment>
<dbReference type="Proteomes" id="UP000615755">
    <property type="component" value="Unassembled WGS sequence"/>
</dbReference>
<dbReference type="EMBL" id="AQGV01000012">
    <property type="protein sequence ID" value="MBE0369111.1"/>
    <property type="molecule type" value="Genomic_DNA"/>
</dbReference>
<protein>
    <recommendedName>
        <fullName evidence="3">Lipoprotein</fullName>
    </recommendedName>
</protein>
<organism evidence="1 2">
    <name type="scientific">Pseudoalteromonas aurantia 208</name>
    <dbReference type="NCBI Taxonomy" id="1314867"/>
    <lineage>
        <taxon>Bacteria</taxon>
        <taxon>Pseudomonadati</taxon>
        <taxon>Pseudomonadota</taxon>
        <taxon>Gammaproteobacteria</taxon>
        <taxon>Alteromonadales</taxon>
        <taxon>Pseudoalteromonadaceae</taxon>
        <taxon>Pseudoalteromonas</taxon>
    </lineage>
</organism>
<evidence type="ECO:0000313" key="1">
    <source>
        <dbReference type="EMBL" id="MBE0369111.1"/>
    </source>
</evidence>
<sequence length="80" mass="8813">MRNCILPSLLIALLSGCQTNDALVAKNDDGYRCEQVKSIGSSIPQKRCSTRAERELIKADSKESLRNHQKAGVFTGNTDF</sequence>
<dbReference type="RefSeq" id="WP_192508289.1">
    <property type="nucleotide sequence ID" value="NZ_AQGV01000012.1"/>
</dbReference>
<evidence type="ECO:0008006" key="3">
    <source>
        <dbReference type="Google" id="ProtNLM"/>
    </source>
</evidence>
<gene>
    <name evidence="1" type="ORF">PAUR_a2894</name>
</gene>
<reference evidence="1 2" key="1">
    <citation type="submission" date="2015-03" db="EMBL/GenBank/DDBJ databases">
        <title>Genome sequence of Pseudoalteromonas aurantia.</title>
        <authorList>
            <person name="Xie B.-B."/>
            <person name="Rong J.-C."/>
            <person name="Qin Q.-L."/>
            <person name="Zhang Y.-Z."/>
        </authorList>
    </citation>
    <scope>NUCLEOTIDE SEQUENCE [LARGE SCALE GENOMIC DNA]</scope>
    <source>
        <strain evidence="1 2">208</strain>
    </source>
</reference>
<evidence type="ECO:0000313" key="2">
    <source>
        <dbReference type="Proteomes" id="UP000615755"/>
    </source>
</evidence>
<keyword evidence="2" id="KW-1185">Reference proteome</keyword>
<proteinExistence type="predicted"/>
<name>A0ABR9EDP1_9GAMM</name>
<dbReference type="PROSITE" id="PS51257">
    <property type="entry name" value="PROKAR_LIPOPROTEIN"/>
    <property type="match status" value="1"/>
</dbReference>
<accession>A0ABR9EDP1</accession>